<evidence type="ECO:0000313" key="1">
    <source>
        <dbReference type="EMBL" id="JAH08965.1"/>
    </source>
</evidence>
<proteinExistence type="predicted"/>
<dbReference type="EMBL" id="GBXM01086199">
    <property type="protein sequence ID" value="JAH22378.1"/>
    <property type="molecule type" value="Transcribed_RNA"/>
</dbReference>
<protein>
    <submittedName>
        <fullName evidence="1">Uncharacterized protein</fullName>
    </submittedName>
</protein>
<sequence>MSVKNALQRQQDGWTKGTGRLVIITVWLVS</sequence>
<reference evidence="1" key="2">
    <citation type="journal article" date="2015" name="Fish Shellfish Immunol.">
        <title>Early steps in the European eel (Anguilla anguilla)-Vibrio vulnificus interaction in the gills: Role of the RtxA13 toxin.</title>
        <authorList>
            <person name="Callol A."/>
            <person name="Pajuelo D."/>
            <person name="Ebbesson L."/>
            <person name="Teles M."/>
            <person name="MacKenzie S."/>
            <person name="Amaro C."/>
        </authorList>
    </citation>
    <scope>NUCLEOTIDE SEQUENCE</scope>
</reference>
<organism evidence="1">
    <name type="scientific">Anguilla anguilla</name>
    <name type="common">European freshwater eel</name>
    <name type="synonym">Muraena anguilla</name>
    <dbReference type="NCBI Taxonomy" id="7936"/>
    <lineage>
        <taxon>Eukaryota</taxon>
        <taxon>Metazoa</taxon>
        <taxon>Chordata</taxon>
        <taxon>Craniata</taxon>
        <taxon>Vertebrata</taxon>
        <taxon>Euteleostomi</taxon>
        <taxon>Actinopterygii</taxon>
        <taxon>Neopterygii</taxon>
        <taxon>Teleostei</taxon>
        <taxon>Anguilliformes</taxon>
        <taxon>Anguillidae</taxon>
        <taxon>Anguilla</taxon>
    </lineage>
</organism>
<dbReference type="AlphaFoldDB" id="A0A0E9PY08"/>
<name>A0A0E9PY08_ANGAN</name>
<dbReference type="EMBL" id="GBXM01099612">
    <property type="protein sequence ID" value="JAH08965.1"/>
    <property type="molecule type" value="Transcribed_RNA"/>
</dbReference>
<reference evidence="1" key="1">
    <citation type="submission" date="2014-11" db="EMBL/GenBank/DDBJ databases">
        <authorList>
            <person name="Amaro Gonzalez C."/>
        </authorList>
    </citation>
    <scope>NUCLEOTIDE SEQUENCE</scope>
</reference>
<accession>A0A0E9PY08</accession>